<dbReference type="InterPro" id="IPR036388">
    <property type="entry name" value="WH-like_DNA-bd_sf"/>
</dbReference>
<reference evidence="3" key="1">
    <citation type="submission" date="2022-08" db="EMBL/GenBank/DDBJ databases">
        <title>Nisaea acidiphila sp. nov., isolated from a marine algal debris and emended description of the genus Nisaea Urios et al. 2008.</title>
        <authorList>
            <person name="Kwon K."/>
        </authorList>
    </citation>
    <scope>NUCLEOTIDE SEQUENCE</scope>
    <source>
        <strain evidence="3">MEBiC11861</strain>
    </source>
</reference>
<dbReference type="AlphaFoldDB" id="A0A9J7ASR9"/>
<protein>
    <submittedName>
        <fullName evidence="3">LysR family transcriptional regulator</fullName>
    </submittedName>
</protein>
<accession>A0A9J7ASR9</accession>
<dbReference type="PANTHER" id="PTHR30537:SF3">
    <property type="entry name" value="TRANSCRIPTIONAL REGULATORY PROTEIN"/>
    <property type="match status" value="1"/>
</dbReference>
<gene>
    <name evidence="3" type="ORF">NUH88_01540</name>
</gene>
<dbReference type="GO" id="GO:0003700">
    <property type="term" value="F:DNA-binding transcription factor activity"/>
    <property type="evidence" value="ECO:0007669"/>
    <property type="project" value="InterPro"/>
</dbReference>
<organism evidence="3 4">
    <name type="scientific">Nisaea acidiphila</name>
    <dbReference type="NCBI Taxonomy" id="1862145"/>
    <lineage>
        <taxon>Bacteria</taxon>
        <taxon>Pseudomonadati</taxon>
        <taxon>Pseudomonadota</taxon>
        <taxon>Alphaproteobacteria</taxon>
        <taxon>Rhodospirillales</taxon>
        <taxon>Thalassobaculaceae</taxon>
        <taxon>Nisaea</taxon>
    </lineage>
</organism>
<dbReference type="SUPFAM" id="SSF53850">
    <property type="entry name" value="Periplasmic binding protein-like II"/>
    <property type="match status" value="1"/>
</dbReference>
<dbReference type="PROSITE" id="PS50931">
    <property type="entry name" value="HTH_LYSR"/>
    <property type="match status" value="1"/>
</dbReference>
<evidence type="ECO:0000313" key="4">
    <source>
        <dbReference type="Proteomes" id="UP001060336"/>
    </source>
</evidence>
<dbReference type="SUPFAM" id="SSF46785">
    <property type="entry name" value="Winged helix' DNA-binding domain"/>
    <property type="match status" value="1"/>
</dbReference>
<dbReference type="GO" id="GO:0006351">
    <property type="term" value="P:DNA-templated transcription"/>
    <property type="evidence" value="ECO:0007669"/>
    <property type="project" value="TreeGrafter"/>
</dbReference>
<comment type="similarity">
    <text evidence="1">Belongs to the LysR transcriptional regulatory family.</text>
</comment>
<evidence type="ECO:0000313" key="3">
    <source>
        <dbReference type="EMBL" id="UUX50384.1"/>
    </source>
</evidence>
<dbReference type="PANTHER" id="PTHR30537">
    <property type="entry name" value="HTH-TYPE TRANSCRIPTIONAL REGULATOR"/>
    <property type="match status" value="1"/>
</dbReference>
<dbReference type="EMBL" id="CP102480">
    <property type="protein sequence ID" value="UUX50384.1"/>
    <property type="molecule type" value="Genomic_DNA"/>
</dbReference>
<name>A0A9J7ASR9_9PROT</name>
<dbReference type="InterPro" id="IPR058163">
    <property type="entry name" value="LysR-type_TF_proteobact-type"/>
</dbReference>
<evidence type="ECO:0000256" key="1">
    <source>
        <dbReference type="ARBA" id="ARBA00009437"/>
    </source>
</evidence>
<dbReference type="RefSeq" id="WP_257769548.1">
    <property type="nucleotide sequence ID" value="NZ_CP102480.1"/>
</dbReference>
<evidence type="ECO:0000259" key="2">
    <source>
        <dbReference type="PROSITE" id="PS50931"/>
    </source>
</evidence>
<dbReference type="InterPro" id="IPR036390">
    <property type="entry name" value="WH_DNA-bd_sf"/>
</dbReference>
<keyword evidence="4" id="KW-1185">Reference proteome</keyword>
<dbReference type="Pfam" id="PF00126">
    <property type="entry name" value="HTH_1"/>
    <property type="match status" value="1"/>
</dbReference>
<dbReference type="Proteomes" id="UP001060336">
    <property type="component" value="Chromosome"/>
</dbReference>
<feature type="domain" description="HTH lysR-type" evidence="2">
    <location>
        <begin position="6"/>
        <end position="63"/>
    </location>
</feature>
<dbReference type="InterPro" id="IPR000847">
    <property type="entry name" value="LysR_HTH_N"/>
</dbReference>
<dbReference type="GO" id="GO:0043565">
    <property type="term" value="F:sequence-specific DNA binding"/>
    <property type="evidence" value="ECO:0007669"/>
    <property type="project" value="TreeGrafter"/>
</dbReference>
<sequence>MNETKFDWDDLRLFLEVARAGGLAAASERTGKSAPTLGRRMLHLEKELGKELFHRHARGYDLTEDGHKFKREIDEIASRIAPLHRSAEDSKTTLVKISAGTWVTLFLARNIQKLTGGSGDVRLRFISDEAVLDIGHREAVIGVRNRRPEQIGLACRTVGRVHFAGYAVTPEIQTWVKVLGTTPSALWLRDEIRCADFVEVTSPRSALDLAMSGQARAVLPTFIGDRESPLTRVTDPIAELSHDQWLVSHEEERFVPEIRRTIEYMAKLLTELHREGPRSGAPG</sequence>
<proteinExistence type="inferred from homology"/>
<dbReference type="Gene3D" id="1.10.10.10">
    <property type="entry name" value="Winged helix-like DNA-binding domain superfamily/Winged helix DNA-binding domain"/>
    <property type="match status" value="1"/>
</dbReference>
<dbReference type="KEGG" id="naci:NUH88_01540"/>